<feature type="compositionally biased region" description="Basic and acidic residues" evidence="1">
    <location>
        <begin position="9"/>
        <end position="25"/>
    </location>
</feature>
<reference evidence="2" key="1">
    <citation type="submission" date="2019-08" db="EMBL/GenBank/DDBJ databases">
        <title>Complete genome sequence of a mangrove-derived Streptomyces xiamenensis.</title>
        <authorList>
            <person name="Xu J."/>
        </authorList>
    </citation>
    <scope>NUCLEOTIDE SEQUENCE</scope>
    <source>
        <strain evidence="2">318</strain>
    </source>
</reference>
<feature type="region of interest" description="Disordered" evidence="1">
    <location>
        <begin position="1"/>
        <end position="38"/>
    </location>
</feature>
<keyword evidence="3" id="KW-1185">Reference proteome</keyword>
<dbReference type="AlphaFoldDB" id="A0A0F7FQ42"/>
<dbReference type="EMBL" id="CP009922">
    <property type="protein sequence ID" value="AKG42049.1"/>
    <property type="molecule type" value="Genomic_DNA"/>
</dbReference>
<accession>A0A0F7FQ42</accession>
<dbReference type="Proteomes" id="UP000034034">
    <property type="component" value="Chromosome"/>
</dbReference>
<protein>
    <submittedName>
        <fullName evidence="2">Uncharacterized protein</fullName>
    </submittedName>
</protein>
<proteinExistence type="predicted"/>
<organism evidence="2 3">
    <name type="scientific">Streptomyces xiamenensis</name>
    <dbReference type="NCBI Taxonomy" id="408015"/>
    <lineage>
        <taxon>Bacteria</taxon>
        <taxon>Bacillati</taxon>
        <taxon>Actinomycetota</taxon>
        <taxon>Actinomycetes</taxon>
        <taxon>Kitasatosporales</taxon>
        <taxon>Streptomycetaceae</taxon>
        <taxon>Streptomyces</taxon>
    </lineage>
</organism>
<dbReference type="KEGG" id="sxi:SXIM_06650"/>
<evidence type="ECO:0000313" key="2">
    <source>
        <dbReference type="EMBL" id="AKG42049.1"/>
    </source>
</evidence>
<name>A0A0F7FQ42_9ACTN</name>
<sequence>MAGARVPRPVRDAGQRQGRDADAAPHLRLAAAMRPDEA</sequence>
<gene>
    <name evidence="2" type="ORF">SXIM_06650</name>
</gene>
<evidence type="ECO:0000313" key="3">
    <source>
        <dbReference type="Proteomes" id="UP000034034"/>
    </source>
</evidence>
<evidence type="ECO:0000256" key="1">
    <source>
        <dbReference type="SAM" id="MobiDB-lite"/>
    </source>
</evidence>
<dbReference type="HOGENOM" id="CLU_3333814_0_0_11"/>
<dbReference type="PATRIC" id="fig|408015.6.peg.697"/>